<organism evidence="1 2">
    <name type="scientific">Dasania phycosphaerae</name>
    <dbReference type="NCBI Taxonomy" id="2950436"/>
    <lineage>
        <taxon>Bacteria</taxon>
        <taxon>Pseudomonadati</taxon>
        <taxon>Pseudomonadota</taxon>
        <taxon>Gammaproteobacteria</taxon>
        <taxon>Cellvibrionales</taxon>
        <taxon>Spongiibacteraceae</taxon>
        <taxon>Dasania</taxon>
    </lineage>
</organism>
<comment type="caution">
    <text evidence="1">The sequence shown here is derived from an EMBL/GenBank/DDBJ whole genome shotgun (WGS) entry which is preliminary data.</text>
</comment>
<keyword evidence="2" id="KW-1185">Reference proteome</keyword>
<evidence type="ECO:0000313" key="2">
    <source>
        <dbReference type="Proteomes" id="UP001069090"/>
    </source>
</evidence>
<sequence>MRSGLLINDEPLIKLGHRLLCMFFAAYDFEVFYRESDPVLRDSDPLDDFRQFEETEISENLLTLAALARACDDEYGLLGIAESAFPQGVGTLTTDKGVGLLTLREACNKIVHAQSLTYDLAKGTENPIWGKWHQDQGHTVTDSFKAPAIIIKGMLQNGNACETRIELVPFIYGVSIGNISQWKIA</sequence>
<accession>A0A9J6RMU8</accession>
<gene>
    <name evidence="1" type="ORF">O0V09_11600</name>
</gene>
<dbReference type="AlphaFoldDB" id="A0A9J6RMU8"/>
<reference evidence="1 2" key="1">
    <citation type="submission" date="2022-12" db="EMBL/GenBank/DDBJ databases">
        <title>Dasania phycosphaerae sp. nov., isolated from particulate material of the south coast of Korea.</title>
        <authorList>
            <person name="Jiang Y."/>
        </authorList>
    </citation>
    <scope>NUCLEOTIDE SEQUENCE [LARGE SCALE GENOMIC DNA]</scope>
    <source>
        <strain evidence="1 2">GY-19</strain>
    </source>
</reference>
<protein>
    <submittedName>
        <fullName evidence="1">Uncharacterized protein</fullName>
    </submittedName>
</protein>
<name>A0A9J6RMU8_9GAMM</name>
<proteinExistence type="predicted"/>
<evidence type="ECO:0000313" key="1">
    <source>
        <dbReference type="EMBL" id="MCZ0865851.1"/>
    </source>
</evidence>
<dbReference type="RefSeq" id="WP_258331997.1">
    <property type="nucleotide sequence ID" value="NZ_JAPTGG010000009.1"/>
</dbReference>
<dbReference type="Proteomes" id="UP001069090">
    <property type="component" value="Unassembled WGS sequence"/>
</dbReference>
<dbReference type="EMBL" id="JAPTGG010000009">
    <property type="protein sequence ID" value="MCZ0865851.1"/>
    <property type="molecule type" value="Genomic_DNA"/>
</dbReference>